<gene>
    <name evidence="5" type="ORF">K504DRAFT_457103</name>
</gene>
<dbReference type="InterPro" id="IPR013633">
    <property type="entry name" value="NRDE-2"/>
</dbReference>
<dbReference type="EMBL" id="MU005764">
    <property type="protein sequence ID" value="KAF2714919.1"/>
    <property type="molecule type" value="Genomic_DNA"/>
</dbReference>
<evidence type="ECO:0000256" key="3">
    <source>
        <dbReference type="ARBA" id="ARBA00023242"/>
    </source>
</evidence>
<dbReference type="GO" id="GO:1902369">
    <property type="term" value="P:negative regulation of RNA catabolic process"/>
    <property type="evidence" value="ECO:0007669"/>
    <property type="project" value="TreeGrafter"/>
</dbReference>
<keyword evidence="6" id="KW-1185">Reference proteome</keyword>
<accession>A0A6G1KPZ7</accession>
<comment type="similarity">
    <text evidence="2">Belongs to the NRDE2 family.</text>
</comment>
<evidence type="ECO:0000256" key="2">
    <source>
        <dbReference type="ARBA" id="ARBA00009265"/>
    </source>
</evidence>
<dbReference type="Proteomes" id="UP000799428">
    <property type="component" value="Unassembled WGS sequence"/>
</dbReference>
<reference evidence="5" key="1">
    <citation type="journal article" date="2020" name="Stud. Mycol.">
        <title>101 Dothideomycetes genomes: a test case for predicting lifestyles and emergence of pathogens.</title>
        <authorList>
            <person name="Haridas S."/>
            <person name="Albert R."/>
            <person name="Binder M."/>
            <person name="Bloem J."/>
            <person name="Labutti K."/>
            <person name="Salamov A."/>
            <person name="Andreopoulos B."/>
            <person name="Baker S."/>
            <person name="Barry K."/>
            <person name="Bills G."/>
            <person name="Bluhm B."/>
            <person name="Cannon C."/>
            <person name="Castanera R."/>
            <person name="Culley D."/>
            <person name="Daum C."/>
            <person name="Ezra D."/>
            <person name="Gonzalez J."/>
            <person name="Henrissat B."/>
            <person name="Kuo A."/>
            <person name="Liang C."/>
            <person name="Lipzen A."/>
            <person name="Lutzoni F."/>
            <person name="Magnuson J."/>
            <person name="Mondo S."/>
            <person name="Nolan M."/>
            <person name="Ohm R."/>
            <person name="Pangilinan J."/>
            <person name="Park H.-J."/>
            <person name="Ramirez L."/>
            <person name="Alfaro M."/>
            <person name="Sun H."/>
            <person name="Tritt A."/>
            <person name="Yoshinaga Y."/>
            <person name="Zwiers L.-H."/>
            <person name="Turgeon B."/>
            <person name="Goodwin S."/>
            <person name="Spatafora J."/>
            <person name="Crous P."/>
            <person name="Grigoriev I."/>
        </authorList>
    </citation>
    <scope>NUCLEOTIDE SEQUENCE</scope>
    <source>
        <strain evidence="5">CBS 279.74</strain>
    </source>
</reference>
<dbReference type="PANTHER" id="PTHR13471:SF0">
    <property type="entry name" value="NUCLEAR EXOSOME REGULATOR NRDE2"/>
    <property type="match status" value="1"/>
</dbReference>
<name>A0A6G1KPZ7_9PLEO</name>
<feature type="compositionally biased region" description="Basic and acidic residues" evidence="4">
    <location>
        <begin position="187"/>
        <end position="207"/>
    </location>
</feature>
<evidence type="ECO:0000256" key="1">
    <source>
        <dbReference type="ARBA" id="ARBA00004123"/>
    </source>
</evidence>
<evidence type="ECO:0000313" key="6">
    <source>
        <dbReference type="Proteomes" id="UP000799428"/>
    </source>
</evidence>
<feature type="region of interest" description="Disordered" evidence="4">
    <location>
        <begin position="937"/>
        <end position="956"/>
    </location>
</feature>
<dbReference type="GO" id="GO:0071013">
    <property type="term" value="C:catalytic step 2 spliceosome"/>
    <property type="evidence" value="ECO:0007669"/>
    <property type="project" value="TreeGrafter"/>
</dbReference>
<dbReference type="PANTHER" id="PTHR13471">
    <property type="entry name" value="TETRATRICOPEPTIDE-LIKE HELICAL"/>
    <property type="match status" value="1"/>
</dbReference>
<dbReference type="Pfam" id="PF08424">
    <property type="entry name" value="NRDE-2"/>
    <property type="match status" value="1"/>
</dbReference>
<feature type="compositionally biased region" description="Basic and acidic residues" evidence="4">
    <location>
        <begin position="15"/>
        <end position="30"/>
    </location>
</feature>
<feature type="compositionally biased region" description="Basic residues" evidence="4">
    <location>
        <begin position="943"/>
        <end position="953"/>
    </location>
</feature>
<organism evidence="5 6">
    <name type="scientific">Pleomassaria siparia CBS 279.74</name>
    <dbReference type="NCBI Taxonomy" id="1314801"/>
    <lineage>
        <taxon>Eukaryota</taxon>
        <taxon>Fungi</taxon>
        <taxon>Dikarya</taxon>
        <taxon>Ascomycota</taxon>
        <taxon>Pezizomycotina</taxon>
        <taxon>Dothideomycetes</taxon>
        <taxon>Pleosporomycetidae</taxon>
        <taxon>Pleosporales</taxon>
        <taxon>Pleomassariaceae</taxon>
        <taxon>Pleomassaria</taxon>
    </lineage>
</organism>
<proteinExistence type="inferred from homology"/>
<sequence length="1025" mass="115916">MASNIPKFASFRPKPKPEAVVEPPEVDRPSKRSAKSSPRPEKRAKPSKKSAPAAQRETSTRDVYIVDRKGDLSNLTYGALNRYSVPAYRHYGYGCVMGVPTSQRINRDRTTDQEMVLTPAATRRQERILTSKHVGRENHRSLRFVKPIGDTQLRDLDYIALSSSTKRKRDSDSDSDAEGNPGNVDYRSIEGKVDSSEPDDPDTKYESGTELDDAGSATTQKNSVLIRKTRDHPHDLQGWLEFIAHQEAMMAIGRSSFELSTSDKRHLADVRVAIYQEAIQNIGSDQDSQAKLYAGLLAEASLIWDDAKLSTKWVDLLAKFPKSLDLWTRYLDFIETNFVNFKYENCRATFLKSLKVLQIGAAGLLPKTYLYIMLRLTSMIQQAGYQELALAMWQALLEVGLLSPGTDENRGRKSLKEFEFFWDSEVARIGEPGAKGWRNFDADDDFSPVAGPPSLAIRNRSGPAYETFLESELEHMNVLKYPGRTTDEVGEDDPFHLVLYSDIEGILETLPQETPDLMIVEAFLCFCRMPTLPRTELYQQRWWMDPFLCHESPRAGQQASTSFTQIFAKYSDCPINHFQMTTELLFDQSFSDKLGPIDIAFVRRALTLLVANVVDYEIIGEYLLALELKCFPTEVFKTAKQLLKAHPASLRLYNAYALVESRRGNSAKADLVFGAALSMQQSAIPFSIPGSLQLFCSWVWEALRRGERNEALWRLLSSKGEVPKRSGGEEETPDQTVLLRGTSVLTDGKERALLGQDYTSAIICTSLLALLAYLSSGQRPESALQLHKKLSTWFNAHKLSHTPAAELHAQHIAQFLIYHTTHAPVVKPSLIRTTVESLITLFPSNTMFLSLHAANEARFSIDDRVRGIMSNQLLRSDEHSTLASWFFAIYFEQIRGEIAGSTSHSVRALFKKAEAGVGAHSPALWRGHVLFELEQAQKEREKRPAKKPRHDGKKRKDETLLEESFRRVKDTFFEGLTKLPWCKEYMMLGFTHLGDLLGEEDKRKVYNVMMEKELRIYVDLDATEG</sequence>
<keyword evidence="3" id="KW-0539">Nucleus</keyword>
<feature type="region of interest" description="Disordered" evidence="4">
    <location>
        <begin position="164"/>
        <end position="226"/>
    </location>
</feature>
<feature type="region of interest" description="Disordered" evidence="4">
    <location>
        <begin position="1"/>
        <end position="62"/>
    </location>
</feature>
<evidence type="ECO:0000313" key="5">
    <source>
        <dbReference type="EMBL" id="KAF2714919.1"/>
    </source>
</evidence>
<dbReference type="OrthoDB" id="297219at2759"/>
<evidence type="ECO:0000256" key="4">
    <source>
        <dbReference type="SAM" id="MobiDB-lite"/>
    </source>
</evidence>
<dbReference type="AlphaFoldDB" id="A0A6G1KPZ7"/>
<comment type="subcellular location">
    <subcellularLocation>
        <location evidence="1">Nucleus</location>
    </subcellularLocation>
</comment>
<dbReference type="GO" id="GO:0031048">
    <property type="term" value="P:regulatory ncRNA-mediated heterochromatin formation"/>
    <property type="evidence" value="ECO:0007669"/>
    <property type="project" value="TreeGrafter"/>
</dbReference>
<protein>
    <submittedName>
        <fullName evidence="5">DUF1740-domain-containing protein</fullName>
    </submittedName>
</protein>